<keyword evidence="3 7" id="KW-0812">Transmembrane</keyword>
<dbReference type="PANTHER" id="PTHR43791">
    <property type="entry name" value="PERMEASE-RELATED"/>
    <property type="match status" value="1"/>
</dbReference>
<accession>A0ABX2NZF0</accession>
<feature type="transmembrane region" description="Helical" evidence="7">
    <location>
        <begin position="165"/>
        <end position="183"/>
    </location>
</feature>
<evidence type="ECO:0000256" key="1">
    <source>
        <dbReference type="ARBA" id="ARBA00004141"/>
    </source>
</evidence>
<keyword evidence="4 7" id="KW-1133">Transmembrane helix</keyword>
<evidence type="ECO:0000256" key="3">
    <source>
        <dbReference type="ARBA" id="ARBA00022692"/>
    </source>
</evidence>
<protein>
    <submittedName>
        <fullName evidence="8">MFS transporter</fullName>
    </submittedName>
</protein>
<dbReference type="PANTHER" id="PTHR43791:SF36">
    <property type="entry name" value="TRANSPORTER, PUTATIVE (AFU_ORTHOLOGUE AFUA_6G08340)-RELATED"/>
    <property type="match status" value="1"/>
</dbReference>
<organism evidence="8 9">
    <name type="scientific">Paraburkholderia youngii</name>
    <dbReference type="NCBI Taxonomy" id="2782701"/>
    <lineage>
        <taxon>Bacteria</taxon>
        <taxon>Pseudomonadati</taxon>
        <taxon>Pseudomonadota</taxon>
        <taxon>Betaproteobacteria</taxon>
        <taxon>Burkholderiales</taxon>
        <taxon>Burkholderiaceae</taxon>
        <taxon>Paraburkholderia</taxon>
    </lineage>
</organism>
<feature type="transmembrane region" description="Helical" evidence="7">
    <location>
        <begin position="407"/>
        <end position="430"/>
    </location>
</feature>
<keyword evidence="2" id="KW-0813">Transport</keyword>
<evidence type="ECO:0000313" key="8">
    <source>
        <dbReference type="EMBL" id="NVI09824.1"/>
    </source>
</evidence>
<comment type="subcellular location">
    <subcellularLocation>
        <location evidence="1">Membrane</location>
        <topology evidence="1">Multi-pass membrane protein</topology>
    </subcellularLocation>
</comment>
<evidence type="ECO:0000256" key="4">
    <source>
        <dbReference type="ARBA" id="ARBA00022989"/>
    </source>
</evidence>
<gene>
    <name evidence="8" type="ORF">FSB64_41125</name>
</gene>
<feature type="transmembrane region" description="Helical" evidence="7">
    <location>
        <begin position="353"/>
        <end position="371"/>
    </location>
</feature>
<evidence type="ECO:0000256" key="2">
    <source>
        <dbReference type="ARBA" id="ARBA00022448"/>
    </source>
</evidence>
<evidence type="ECO:0000313" key="9">
    <source>
        <dbReference type="Proteomes" id="UP000821598"/>
    </source>
</evidence>
<feature type="transmembrane region" description="Helical" evidence="7">
    <location>
        <begin position="285"/>
        <end position="308"/>
    </location>
</feature>
<keyword evidence="5 7" id="KW-0472">Membrane</keyword>
<feature type="transmembrane region" description="Helical" evidence="7">
    <location>
        <begin position="189"/>
        <end position="211"/>
    </location>
</feature>
<feature type="transmembrane region" description="Helical" evidence="7">
    <location>
        <begin position="442"/>
        <end position="464"/>
    </location>
</feature>
<evidence type="ECO:0000256" key="5">
    <source>
        <dbReference type="ARBA" id="ARBA00023136"/>
    </source>
</evidence>
<name>A0ABX2NZF0_9BURK</name>
<feature type="compositionally biased region" description="Polar residues" evidence="6">
    <location>
        <begin position="7"/>
        <end position="22"/>
    </location>
</feature>
<reference evidence="8 9" key="1">
    <citation type="submission" date="2019-08" db="EMBL/GenBank/DDBJ databases">
        <title>Paraburkholderia simonii sp. nov. and P. youngii sp. nov. Brazilian and Mexican Mimosa-associated rhizobia.</title>
        <authorList>
            <person name="Mavima L."/>
            <person name="Beukes C.W."/>
            <person name="Palmer M."/>
            <person name="De Meyer S.E."/>
            <person name="James E.K."/>
            <person name="Maluk M."/>
            <person name="Avontuur J.R."/>
            <person name="Chan W.Y."/>
            <person name="Venter S.N."/>
            <person name="Steenkamp E.T."/>
        </authorList>
    </citation>
    <scope>NUCLEOTIDE SEQUENCE [LARGE SCALE GENOMIC DNA]</scope>
    <source>
        <strain evidence="8 9">JPY454</strain>
    </source>
</reference>
<keyword evidence="9" id="KW-1185">Reference proteome</keyword>
<evidence type="ECO:0000256" key="6">
    <source>
        <dbReference type="SAM" id="MobiDB-lite"/>
    </source>
</evidence>
<dbReference type="Proteomes" id="UP000821598">
    <property type="component" value="Unassembled WGS sequence"/>
</dbReference>
<proteinExistence type="predicted"/>
<dbReference type="Gene3D" id="1.20.1250.20">
    <property type="entry name" value="MFS general substrate transporter like domains"/>
    <property type="match status" value="1"/>
</dbReference>
<dbReference type="SUPFAM" id="SSF103473">
    <property type="entry name" value="MFS general substrate transporter"/>
    <property type="match status" value="1"/>
</dbReference>
<feature type="transmembrane region" description="Helical" evidence="7">
    <location>
        <begin position="377"/>
        <end position="395"/>
    </location>
</feature>
<feature type="transmembrane region" description="Helical" evidence="7">
    <location>
        <begin position="323"/>
        <end position="341"/>
    </location>
</feature>
<feature type="region of interest" description="Disordered" evidence="6">
    <location>
        <begin position="1"/>
        <end position="22"/>
    </location>
</feature>
<evidence type="ECO:0000256" key="7">
    <source>
        <dbReference type="SAM" id="Phobius"/>
    </source>
</evidence>
<dbReference type="EMBL" id="VOMC01000149">
    <property type="protein sequence ID" value="NVI09824.1"/>
    <property type="molecule type" value="Genomic_DNA"/>
</dbReference>
<sequence>MRRILRRTNSPAPELAKQTSSHCSAEAGPLRAAICPETRHGIEFIEYRHRPRGGFHPRALRGQKSRAALHSATGACVLLQLSRSHQRRFRGVDNEPRSGFDRYAIRLGRWHHVCGVLLVRDSEYPRAVPLRRAHDHVGPLRSGNGTGCRPEKLLRDPADAWHRRGRFFPGVIFFLAVWFPPAYRTRVLAWFTVSTPLSSLVGGAALGWPAAHGRCLGTSWLEVDVRRSRTARVRARFSSTQNAGGQARRCEVVVPRRTASSAGAFDREDTSSRKKKNFVAALKDVRTYILAMISFGFTMGSYGIGIWLPQMLRAHGMSVAKTGWMSAVPYFFATVALLWWAKRVDSRGGPIKNLAAGLLIGAIALGVSTYFHQLLPTMAGLTLALITTIAGRTIFYTLPASFLSGQAAAGGLAFINSFGALGGFAGPYLIGYLKDGFGTFSAGMIGLSIALGITTLLTLSLHAFDSGEQT</sequence>
<comment type="caution">
    <text evidence="8">The sequence shown here is derived from an EMBL/GenBank/DDBJ whole genome shotgun (WGS) entry which is preliminary data.</text>
</comment>
<dbReference type="InterPro" id="IPR036259">
    <property type="entry name" value="MFS_trans_sf"/>
</dbReference>